<dbReference type="PROSITE" id="PS00211">
    <property type="entry name" value="ABC_TRANSPORTER_1"/>
    <property type="match status" value="1"/>
</dbReference>
<dbReference type="InterPro" id="IPR003593">
    <property type="entry name" value="AAA+_ATPase"/>
</dbReference>
<evidence type="ECO:0000259" key="5">
    <source>
        <dbReference type="PROSITE" id="PS50893"/>
    </source>
</evidence>
<keyword evidence="3" id="KW-0547">Nucleotide-binding</keyword>
<evidence type="ECO:0000256" key="1">
    <source>
        <dbReference type="ARBA" id="ARBA00005417"/>
    </source>
</evidence>
<dbReference type="EMBL" id="JADOEF010000001">
    <property type="protein sequence ID" value="MBF7808662.1"/>
    <property type="molecule type" value="Genomic_DNA"/>
</dbReference>
<dbReference type="Pfam" id="PF00005">
    <property type="entry name" value="ABC_tran"/>
    <property type="match status" value="1"/>
</dbReference>
<evidence type="ECO:0000313" key="6">
    <source>
        <dbReference type="EMBL" id="MBF7808662.1"/>
    </source>
</evidence>
<accession>A0AAE2V0Z0</accession>
<dbReference type="PANTHER" id="PTHR42711:SF5">
    <property type="entry name" value="ABC TRANSPORTER ATP-BINDING PROTEIN NATA"/>
    <property type="match status" value="1"/>
</dbReference>
<protein>
    <submittedName>
        <fullName evidence="6">ABC transporter ATP-binding protein</fullName>
    </submittedName>
</protein>
<dbReference type="InterPro" id="IPR003439">
    <property type="entry name" value="ABC_transporter-like_ATP-bd"/>
</dbReference>
<dbReference type="InterPro" id="IPR050763">
    <property type="entry name" value="ABC_transporter_ATP-binding"/>
</dbReference>
<dbReference type="CDD" id="cd03230">
    <property type="entry name" value="ABC_DR_subfamily_A"/>
    <property type="match status" value="1"/>
</dbReference>
<dbReference type="SMART" id="SM00382">
    <property type="entry name" value="AAA"/>
    <property type="match status" value="1"/>
</dbReference>
<name>A0AAE2V0Z0_CLOBE</name>
<dbReference type="Gene3D" id="3.40.50.300">
    <property type="entry name" value="P-loop containing nucleotide triphosphate hydrolases"/>
    <property type="match status" value="1"/>
</dbReference>
<dbReference type="InterPro" id="IPR027417">
    <property type="entry name" value="P-loop_NTPase"/>
</dbReference>
<dbReference type="RefSeq" id="WP_012060739.1">
    <property type="nucleotide sequence ID" value="NZ_CP053893.1"/>
</dbReference>
<dbReference type="GO" id="GO:0005524">
    <property type="term" value="F:ATP binding"/>
    <property type="evidence" value="ECO:0007669"/>
    <property type="project" value="UniProtKB-KW"/>
</dbReference>
<feature type="domain" description="ABC transporter" evidence="5">
    <location>
        <begin position="2"/>
        <end position="232"/>
    </location>
</feature>
<dbReference type="PANTHER" id="PTHR42711">
    <property type="entry name" value="ABC TRANSPORTER ATP-BINDING PROTEIN"/>
    <property type="match status" value="1"/>
</dbReference>
<reference evidence="6" key="1">
    <citation type="submission" date="2020-11" db="EMBL/GenBank/DDBJ databases">
        <authorList>
            <person name="Thieme N."/>
            <person name="Liebl W."/>
            <person name="Zverlov V."/>
        </authorList>
    </citation>
    <scope>NUCLEOTIDE SEQUENCE</scope>
    <source>
        <strain evidence="6">NT08</strain>
    </source>
</reference>
<keyword evidence="2" id="KW-0813">Transport</keyword>
<dbReference type="SUPFAM" id="SSF52540">
    <property type="entry name" value="P-loop containing nucleoside triphosphate hydrolases"/>
    <property type="match status" value="1"/>
</dbReference>
<dbReference type="InterPro" id="IPR017871">
    <property type="entry name" value="ABC_transporter-like_CS"/>
</dbReference>
<evidence type="ECO:0000256" key="3">
    <source>
        <dbReference type="ARBA" id="ARBA00022741"/>
    </source>
</evidence>
<gene>
    <name evidence="6" type="ORF">IS491_08335</name>
</gene>
<dbReference type="PROSITE" id="PS50893">
    <property type="entry name" value="ABC_TRANSPORTER_2"/>
    <property type="match status" value="1"/>
</dbReference>
<evidence type="ECO:0000256" key="4">
    <source>
        <dbReference type="ARBA" id="ARBA00022840"/>
    </source>
</evidence>
<sequence>MISIENVSKKYKNFTAINNLNLKISNSSIIGLIGPNGAGKTTTISMLIGLLDVSEGDIIINDISIKDRPIDVKKQIGYVSDDENQLLCLKAIEYLNFVSDMYKVSENERRKQILNLSERFNIQNNLDTRMDKFSKGMKQKIMVIASLIHSPKVWILDEPFTGLDPQTSYELKNFMKEYAAKGNTIILSSHILEIVENLCDKIILIDKGKTLYYGELIKLKAKFNTKYTLEEIYMEVFKNEGINISSKN</sequence>
<organism evidence="6 7">
    <name type="scientific">Clostridium beijerinckii</name>
    <name type="common">Clostridium MP</name>
    <dbReference type="NCBI Taxonomy" id="1520"/>
    <lineage>
        <taxon>Bacteria</taxon>
        <taxon>Bacillati</taxon>
        <taxon>Bacillota</taxon>
        <taxon>Clostridia</taxon>
        <taxon>Eubacteriales</taxon>
        <taxon>Clostridiaceae</taxon>
        <taxon>Clostridium</taxon>
    </lineage>
</organism>
<evidence type="ECO:0000256" key="2">
    <source>
        <dbReference type="ARBA" id="ARBA00022448"/>
    </source>
</evidence>
<comment type="caution">
    <text evidence="6">The sequence shown here is derived from an EMBL/GenBank/DDBJ whole genome shotgun (WGS) entry which is preliminary data.</text>
</comment>
<keyword evidence="4 6" id="KW-0067">ATP-binding</keyword>
<proteinExistence type="inferred from homology"/>
<dbReference type="AlphaFoldDB" id="A0AAE2V0Z0"/>
<dbReference type="Proteomes" id="UP000631418">
    <property type="component" value="Unassembled WGS sequence"/>
</dbReference>
<dbReference type="OMA" id="NGCFNIN"/>
<evidence type="ECO:0000313" key="7">
    <source>
        <dbReference type="Proteomes" id="UP000631418"/>
    </source>
</evidence>
<dbReference type="GO" id="GO:0016887">
    <property type="term" value="F:ATP hydrolysis activity"/>
    <property type="evidence" value="ECO:0007669"/>
    <property type="project" value="InterPro"/>
</dbReference>
<comment type="similarity">
    <text evidence="1">Belongs to the ABC transporter superfamily.</text>
</comment>